<evidence type="ECO:0000313" key="1">
    <source>
        <dbReference type="EMBL" id="MDT0444677.1"/>
    </source>
</evidence>
<keyword evidence="2" id="KW-1185">Reference proteome</keyword>
<protein>
    <submittedName>
        <fullName evidence="1">Uncharacterized protein</fullName>
    </submittedName>
</protein>
<evidence type="ECO:0000313" key="2">
    <source>
        <dbReference type="Proteomes" id="UP001183615"/>
    </source>
</evidence>
<accession>A0ABU2S6S0</accession>
<proteinExistence type="predicted"/>
<dbReference type="RefSeq" id="WP_311618930.1">
    <property type="nucleotide sequence ID" value="NZ_JAVREV010000010.1"/>
</dbReference>
<sequence length="65" mass="6575">MGIDTPADSAMYAIVTGRRESPPALDPSAAGAAGAFDAFDASDCSSVTIAFLRLAGAPFWHSGSQ</sequence>
<dbReference type="Proteomes" id="UP001183615">
    <property type="component" value="Unassembled WGS sequence"/>
</dbReference>
<comment type="caution">
    <text evidence="1">The sequence shown here is derived from an EMBL/GenBank/DDBJ whole genome shotgun (WGS) entry which is preliminary data.</text>
</comment>
<name>A0ABU2S6S0_9ACTN</name>
<gene>
    <name evidence="1" type="ORF">RM779_19030</name>
</gene>
<reference evidence="2" key="1">
    <citation type="submission" date="2023-07" db="EMBL/GenBank/DDBJ databases">
        <title>30 novel species of actinomycetes from the DSMZ collection.</title>
        <authorList>
            <person name="Nouioui I."/>
        </authorList>
    </citation>
    <scope>NUCLEOTIDE SEQUENCE [LARGE SCALE GENOMIC DNA]</scope>
    <source>
        <strain evidence="2">DSM 41886</strain>
    </source>
</reference>
<organism evidence="1 2">
    <name type="scientific">Streptomyces johnsoniae</name>
    <dbReference type="NCBI Taxonomy" id="3075532"/>
    <lineage>
        <taxon>Bacteria</taxon>
        <taxon>Bacillati</taxon>
        <taxon>Actinomycetota</taxon>
        <taxon>Actinomycetes</taxon>
        <taxon>Kitasatosporales</taxon>
        <taxon>Streptomycetaceae</taxon>
        <taxon>Streptomyces</taxon>
    </lineage>
</organism>
<dbReference type="EMBL" id="JAVREV010000010">
    <property type="protein sequence ID" value="MDT0444677.1"/>
    <property type="molecule type" value="Genomic_DNA"/>
</dbReference>